<dbReference type="SUPFAM" id="SSF53955">
    <property type="entry name" value="Lysozyme-like"/>
    <property type="match status" value="1"/>
</dbReference>
<organism evidence="8 9">
    <name type="scientific">Frankliniella occidentalis</name>
    <name type="common">Western flower thrips</name>
    <name type="synonym">Euthrips occidentalis</name>
    <dbReference type="NCBI Taxonomy" id="133901"/>
    <lineage>
        <taxon>Eukaryota</taxon>
        <taxon>Metazoa</taxon>
        <taxon>Ecdysozoa</taxon>
        <taxon>Arthropoda</taxon>
        <taxon>Hexapoda</taxon>
        <taxon>Insecta</taxon>
        <taxon>Pterygota</taxon>
        <taxon>Neoptera</taxon>
        <taxon>Paraneoptera</taxon>
        <taxon>Thysanoptera</taxon>
        <taxon>Terebrantia</taxon>
        <taxon>Thripoidea</taxon>
        <taxon>Thripidae</taxon>
        <taxon>Frankliniella</taxon>
    </lineage>
</organism>
<keyword evidence="8" id="KW-1185">Reference proteome</keyword>
<evidence type="ECO:0000256" key="6">
    <source>
        <dbReference type="SAM" id="MobiDB-lite"/>
    </source>
</evidence>
<dbReference type="InterPro" id="IPR001916">
    <property type="entry name" value="Glyco_hydro_22"/>
</dbReference>
<dbReference type="SMART" id="SM00263">
    <property type="entry name" value="LYZ1"/>
    <property type="match status" value="1"/>
</dbReference>
<dbReference type="GeneID" id="113202836"/>
<comment type="catalytic activity">
    <reaction evidence="1">
        <text>Hydrolysis of (1-&gt;4)-beta-linkages between N-acetylmuramic acid and N-acetyl-D-glucosamine residues in a peptidoglycan and between N-acetyl-D-glucosamine residues in chitodextrins.</text>
        <dbReference type="EC" id="3.2.1.17"/>
    </reaction>
</comment>
<sequence>MRTAVSLTRALPSPALSAVAAVLALLALLQAADAKVYGRCELASALKSKGIASKDIATWVCIGEKLSSIDTDTATDPDDDVDGTVYHGVFLISDKWWCDRGKAGCGVTCAQMKKTLESNIDCAKKVFSETKRSKKNGFKAWGAYEDCLEPESYVRGCAGLEEEDEDITVWQRSGFKGAGSGSAPSDGAADE</sequence>
<dbReference type="Gene3D" id="1.10.530.10">
    <property type="match status" value="1"/>
</dbReference>
<gene>
    <name evidence="9" type="primary">LOC113202836</name>
</gene>
<evidence type="ECO:0000256" key="5">
    <source>
        <dbReference type="ARBA" id="ARBA00023295"/>
    </source>
</evidence>
<feature type="region of interest" description="Disordered" evidence="6">
    <location>
        <begin position="171"/>
        <end position="191"/>
    </location>
</feature>
<dbReference type="EC" id="3.2.1.17" evidence="2"/>
<evidence type="ECO:0000256" key="3">
    <source>
        <dbReference type="ARBA" id="ARBA00022638"/>
    </source>
</evidence>
<keyword evidence="5" id="KW-0378">Hydrolase</keyword>
<dbReference type="KEGG" id="foc:113202836"/>
<name>A0A6J1S1G5_FRAOC</name>
<dbReference type="RefSeq" id="XP_026273055.1">
    <property type="nucleotide sequence ID" value="XM_026417270.2"/>
</dbReference>
<accession>A0A6J1S1G5</accession>
<evidence type="ECO:0000256" key="4">
    <source>
        <dbReference type="ARBA" id="ARBA00023157"/>
    </source>
</evidence>
<dbReference type="AlphaFoldDB" id="A0A6J1S1G5"/>
<keyword evidence="7" id="KW-0732">Signal</keyword>
<evidence type="ECO:0000313" key="8">
    <source>
        <dbReference type="Proteomes" id="UP000504606"/>
    </source>
</evidence>
<dbReference type="OrthoDB" id="17373at2759"/>
<dbReference type="PROSITE" id="PS51348">
    <property type="entry name" value="GLYCOSYL_HYDROL_F22_2"/>
    <property type="match status" value="1"/>
</dbReference>
<dbReference type="GO" id="GO:0042742">
    <property type="term" value="P:defense response to bacterium"/>
    <property type="evidence" value="ECO:0007669"/>
    <property type="project" value="UniProtKB-KW"/>
</dbReference>
<evidence type="ECO:0000256" key="7">
    <source>
        <dbReference type="SAM" id="SignalP"/>
    </source>
</evidence>
<feature type="signal peptide" evidence="7">
    <location>
        <begin position="1"/>
        <end position="34"/>
    </location>
</feature>
<keyword evidence="3" id="KW-0081">Bacteriolytic enzyme</keyword>
<dbReference type="InterPro" id="IPR023346">
    <property type="entry name" value="Lysozyme-like_dom_sf"/>
</dbReference>
<proteinExistence type="predicted"/>
<keyword evidence="3" id="KW-0929">Antimicrobial</keyword>
<protein>
    <recommendedName>
        <fullName evidence="2">lysozyme</fullName>
        <ecNumber evidence="2">3.2.1.17</ecNumber>
    </recommendedName>
</protein>
<evidence type="ECO:0000313" key="9">
    <source>
        <dbReference type="RefSeq" id="XP_026273055.1"/>
    </source>
</evidence>
<dbReference type="GO" id="GO:0003796">
    <property type="term" value="F:lysozyme activity"/>
    <property type="evidence" value="ECO:0007669"/>
    <property type="project" value="UniProtKB-EC"/>
</dbReference>
<evidence type="ECO:0000256" key="2">
    <source>
        <dbReference type="ARBA" id="ARBA00012732"/>
    </source>
</evidence>
<reference evidence="9" key="1">
    <citation type="submission" date="2025-08" db="UniProtKB">
        <authorList>
            <consortium name="RefSeq"/>
        </authorList>
    </citation>
    <scope>IDENTIFICATION</scope>
    <source>
        <tissue evidence="9">Whole organism</tissue>
    </source>
</reference>
<dbReference type="Proteomes" id="UP000504606">
    <property type="component" value="Unplaced"/>
</dbReference>
<keyword evidence="4" id="KW-1015">Disulfide bond</keyword>
<keyword evidence="5" id="KW-0326">Glycosidase</keyword>
<dbReference type="PANTHER" id="PTHR11407:SF63">
    <property type="entry name" value="LYSOZYME C"/>
    <property type="match status" value="1"/>
</dbReference>
<feature type="chain" id="PRO_5026774402" description="lysozyme" evidence="7">
    <location>
        <begin position="35"/>
        <end position="191"/>
    </location>
</feature>
<feature type="compositionally biased region" description="Low complexity" evidence="6">
    <location>
        <begin position="181"/>
        <end position="191"/>
    </location>
</feature>
<dbReference type="GO" id="GO:0031640">
    <property type="term" value="P:killing of cells of another organism"/>
    <property type="evidence" value="ECO:0007669"/>
    <property type="project" value="UniProtKB-KW"/>
</dbReference>
<dbReference type="PANTHER" id="PTHR11407">
    <property type="entry name" value="LYSOZYME C"/>
    <property type="match status" value="1"/>
</dbReference>
<evidence type="ECO:0000256" key="1">
    <source>
        <dbReference type="ARBA" id="ARBA00000632"/>
    </source>
</evidence>
<dbReference type="Pfam" id="PF00062">
    <property type="entry name" value="Lys"/>
    <property type="match status" value="1"/>
</dbReference>